<protein>
    <submittedName>
        <fullName evidence="2">Uncharacterized protein</fullName>
    </submittedName>
</protein>
<keyword evidence="1" id="KW-0732">Signal</keyword>
<evidence type="ECO:0000313" key="3">
    <source>
        <dbReference type="Proteomes" id="UP000663880"/>
    </source>
</evidence>
<keyword evidence="3" id="KW-1185">Reference proteome</keyword>
<evidence type="ECO:0000313" key="2">
    <source>
        <dbReference type="EMBL" id="CAF4926670.1"/>
    </source>
</evidence>
<proteinExistence type="predicted"/>
<evidence type="ECO:0000256" key="1">
    <source>
        <dbReference type="SAM" id="SignalP"/>
    </source>
</evidence>
<feature type="signal peptide" evidence="1">
    <location>
        <begin position="1"/>
        <end position="23"/>
    </location>
</feature>
<name>A0A821WKV3_9NEOP</name>
<gene>
    <name evidence="2" type="ORF">PMACD_LOCUS13509</name>
</gene>
<dbReference type="OrthoDB" id="7455276at2759"/>
<reference evidence="2" key="1">
    <citation type="submission" date="2021-02" db="EMBL/GenBank/DDBJ databases">
        <authorList>
            <person name="Steward A R."/>
        </authorList>
    </citation>
    <scope>NUCLEOTIDE SEQUENCE</scope>
</reference>
<dbReference type="AlphaFoldDB" id="A0A821WKV3"/>
<sequence length="263" mass="31798">MYEIIILSLFYLFSTYLSDQTMSEPGEPEPVITSNFIDIDELINGDIPLFTDFYLPSIKDRDNNTKRRRSDEFFNSRSTLPILLAANYDQIPCQNSSFDILEFNKLNPIVNNISRRYYNNYWYGYTDPDDQEINYENEKLKNRRLYNVAIQFLLHSRYLIRKVMSQKAKFRKSTRYKIGYLFNRLRRIRYEQLKIVTVAENQLHTDNWQNLTALLRFYEKVVRMDVDLKDTILWIKDFHNRSEMIKDQEMKEYFKNKGDVVKD</sequence>
<comment type="caution">
    <text evidence="2">The sequence shown here is derived from an EMBL/GenBank/DDBJ whole genome shotgun (WGS) entry which is preliminary data.</text>
</comment>
<dbReference type="EMBL" id="CAJOBZ010000061">
    <property type="protein sequence ID" value="CAF4926670.1"/>
    <property type="molecule type" value="Genomic_DNA"/>
</dbReference>
<accession>A0A821WKV3</accession>
<feature type="chain" id="PRO_5032872520" evidence="1">
    <location>
        <begin position="24"/>
        <end position="263"/>
    </location>
</feature>
<dbReference type="Proteomes" id="UP000663880">
    <property type="component" value="Unassembled WGS sequence"/>
</dbReference>
<organism evidence="2 3">
    <name type="scientific">Pieris macdunnoughi</name>
    <dbReference type="NCBI Taxonomy" id="345717"/>
    <lineage>
        <taxon>Eukaryota</taxon>
        <taxon>Metazoa</taxon>
        <taxon>Ecdysozoa</taxon>
        <taxon>Arthropoda</taxon>
        <taxon>Hexapoda</taxon>
        <taxon>Insecta</taxon>
        <taxon>Pterygota</taxon>
        <taxon>Neoptera</taxon>
        <taxon>Endopterygota</taxon>
        <taxon>Lepidoptera</taxon>
        <taxon>Glossata</taxon>
        <taxon>Ditrysia</taxon>
        <taxon>Papilionoidea</taxon>
        <taxon>Pieridae</taxon>
        <taxon>Pierinae</taxon>
        <taxon>Pieris</taxon>
    </lineage>
</organism>